<keyword evidence="2" id="KW-1185">Reference proteome</keyword>
<evidence type="ECO:0000313" key="1">
    <source>
        <dbReference type="EMBL" id="UTV30193.1"/>
    </source>
</evidence>
<sequence>MTKRELGWLFICQFGREGFTGNQLMAATEMNSTSAREFMRFLIKHNRIKKVMESDDIVSHVFILADDSPLPQRKKVMKTKKFERPGVHQRLWNTCRIMKVFNLFDLQSTASAGRTTAEHFLRYLVRARIVRKLNNPDVDTYRLNIDLGPKCPEVLEDGVHCPNREQFFPFKEES</sequence>
<gene>
    <name evidence="1" type="ORF">NNL38_16540</name>
</gene>
<protein>
    <recommendedName>
        <fullName evidence="3">MarR family transcriptional regulator</fullName>
    </recommendedName>
</protein>
<accession>A0ABY5GPH6</accession>
<proteinExistence type="predicted"/>
<reference evidence="1" key="1">
    <citation type="submission" date="2022-07" db="EMBL/GenBank/DDBJ databases">
        <title>Genome sequencing of Photobacterium atrarenae GJH2-4.</title>
        <authorList>
            <person name="Park S.-J."/>
        </authorList>
    </citation>
    <scope>NUCLEOTIDE SEQUENCE</scope>
    <source>
        <strain evidence="1">GJH2-4</strain>
    </source>
</reference>
<dbReference type="Proteomes" id="UP001057998">
    <property type="component" value="Chromosome 2"/>
</dbReference>
<dbReference type="RefSeq" id="WP_255391537.1">
    <property type="nucleotide sequence ID" value="NZ_CP101509.1"/>
</dbReference>
<name>A0ABY5GPH6_9GAMM</name>
<organism evidence="1 2">
    <name type="scientific">Photobacterium atrarenae</name>
    <dbReference type="NCBI Taxonomy" id="865757"/>
    <lineage>
        <taxon>Bacteria</taxon>
        <taxon>Pseudomonadati</taxon>
        <taxon>Pseudomonadota</taxon>
        <taxon>Gammaproteobacteria</taxon>
        <taxon>Vibrionales</taxon>
        <taxon>Vibrionaceae</taxon>
        <taxon>Photobacterium</taxon>
    </lineage>
</organism>
<evidence type="ECO:0008006" key="3">
    <source>
        <dbReference type="Google" id="ProtNLM"/>
    </source>
</evidence>
<evidence type="ECO:0000313" key="2">
    <source>
        <dbReference type="Proteomes" id="UP001057998"/>
    </source>
</evidence>
<dbReference type="EMBL" id="CP101509">
    <property type="protein sequence ID" value="UTV30193.1"/>
    <property type="molecule type" value="Genomic_DNA"/>
</dbReference>